<dbReference type="Proteomes" id="UP000326611">
    <property type="component" value="Unassembled WGS sequence"/>
</dbReference>
<reference evidence="2 3" key="1">
    <citation type="submission" date="2019-09" db="EMBL/GenBank/DDBJ databases">
        <authorList>
            <person name="Chandra G."/>
            <person name="Truman W A."/>
        </authorList>
    </citation>
    <scope>NUCLEOTIDE SEQUENCE [LARGE SCALE GENOMIC DNA]</scope>
    <source>
        <strain evidence="2">PS918</strain>
    </source>
</reference>
<dbReference type="OrthoDB" id="4571298at2"/>
<evidence type="ECO:0000313" key="3">
    <source>
        <dbReference type="Proteomes" id="UP000326611"/>
    </source>
</evidence>
<dbReference type="AlphaFoldDB" id="A0A5E7T5R3"/>
<name>A0A5E7T5R3_PSEFL</name>
<dbReference type="InterPro" id="IPR032710">
    <property type="entry name" value="NTF2-like_dom_sf"/>
</dbReference>
<feature type="domain" description="SnoaL-like" evidence="1">
    <location>
        <begin position="53"/>
        <end position="150"/>
    </location>
</feature>
<sequence>MNDLSQLAERLHQLEAREAIRQLKARYAALADAKYTADYRRQEPPRLAQLARAQADCFTPQAVWYGAEFGGDRVGREALAQWFEQSPWCFAAHYYVGAEIAVDGHQARADWRLWQLALCADNAEAVLLMARTEETYRYMPPQGWLIDSMRFCDVQVTALGTGSMPLAPGLDALRARTPFPVRTAHSLIER</sequence>
<accession>A0A5E7T5R3</accession>
<evidence type="ECO:0000313" key="2">
    <source>
        <dbReference type="EMBL" id="VVP94126.1"/>
    </source>
</evidence>
<protein>
    <recommendedName>
        <fullName evidence="1">SnoaL-like domain-containing protein</fullName>
    </recommendedName>
</protein>
<dbReference type="Pfam" id="PF13577">
    <property type="entry name" value="SnoaL_4"/>
    <property type="match status" value="1"/>
</dbReference>
<organism evidence="2 3">
    <name type="scientific">Pseudomonas fluorescens</name>
    <dbReference type="NCBI Taxonomy" id="294"/>
    <lineage>
        <taxon>Bacteria</taxon>
        <taxon>Pseudomonadati</taxon>
        <taxon>Pseudomonadota</taxon>
        <taxon>Gammaproteobacteria</taxon>
        <taxon>Pseudomonadales</taxon>
        <taxon>Pseudomonadaceae</taxon>
        <taxon>Pseudomonas</taxon>
    </lineage>
</organism>
<dbReference type="RefSeq" id="WP_150771561.1">
    <property type="nucleotide sequence ID" value="NZ_CABVIY010000004.1"/>
</dbReference>
<evidence type="ECO:0000259" key="1">
    <source>
        <dbReference type="Pfam" id="PF13577"/>
    </source>
</evidence>
<dbReference type="SUPFAM" id="SSF54427">
    <property type="entry name" value="NTF2-like"/>
    <property type="match status" value="1"/>
</dbReference>
<proteinExistence type="predicted"/>
<dbReference type="EMBL" id="CABVIY010000004">
    <property type="protein sequence ID" value="VVP94126.1"/>
    <property type="molecule type" value="Genomic_DNA"/>
</dbReference>
<dbReference type="InterPro" id="IPR037401">
    <property type="entry name" value="SnoaL-like"/>
</dbReference>
<gene>
    <name evidence="2" type="ORF">PS918_03534</name>
</gene>
<dbReference type="Gene3D" id="3.10.450.50">
    <property type="match status" value="1"/>
</dbReference>